<organism evidence="6 7">
    <name type="scientific">Paraferrimonas haliotis</name>
    <dbReference type="NCBI Taxonomy" id="2013866"/>
    <lineage>
        <taxon>Bacteria</taxon>
        <taxon>Pseudomonadati</taxon>
        <taxon>Pseudomonadota</taxon>
        <taxon>Gammaproteobacteria</taxon>
        <taxon>Alteromonadales</taxon>
        <taxon>Ferrimonadaceae</taxon>
        <taxon>Paraferrimonas</taxon>
    </lineage>
</organism>
<keyword evidence="7" id="KW-1185">Reference proteome</keyword>
<evidence type="ECO:0000259" key="5">
    <source>
        <dbReference type="SMART" id="SM00014"/>
    </source>
</evidence>
<proteinExistence type="predicted"/>
<comment type="caution">
    <text evidence="6">The sequence shown here is derived from an EMBL/GenBank/DDBJ whole genome shotgun (WGS) entry which is preliminary data.</text>
</comment>
<dbReference type="CDD" id="cd03394">
    <property type="entry name" value="PAP2_like_5"/>
    <property type="match status" value="1"/>
</dbReference>
<feature type="domain" description="Phosphatidic acid phosphatase type 2/haloperoxidase" evidence="5">
    <location>
        <begin position="64"/>
        <end position="160"/>
    </location>
</feature>
<evidence type="ECO:0000256" key="3">
    <source>
        <dbReference type="ARBA" id="ARBA00047594"/>
    </source>
</evidence>
<name>A0AA37WWS8_9GAMM</name>
<sequence>MRLSQCALLVAASLSVFPATAQKSEIVQGQKGTITEVGDVLQIALPAGALVGSLWIGDKEGAWQLTKGVATTVVATHSLKLGFGKLRPDASTHNSFPSGHTSAAFSGAAFLHHRYGNAWAIPAYGAASFVGASRLYANRHYLDDVISGASIAVFSSLYWTSPYASNEVVVTPSVASDRVAVNFSYALGAATAATTVTQAQPSDFDYRYELVLGGARTKHNWVNYNSNQQFGLHQFDQKEEPSTFASAMFTMGLQESHQLLFNLTPFEGRDSTKLTAPIQFGDVSYDAGDEVISAYRLWGLSADYNYRFNKNSDWITEAGVGALVQYQRIELDQYEGGKLSSKGQWLLWPVVNATLGYRFNDDISLSVNGRYSKLGSDDYSEVMSRVNYQINPQWNAALNYGYYQHQYEKSELANKVAYDVIGLTLGYSF</sequence>
<dbReference type="SUPFAM" id="SSF48317">
    <property type="entry name" value="Acid phosphatase/Vanadium-dependent haloperoxidase"/>
    <property type="match status" value="1"/>
</dbReference>
<comment type="catalytic activity">
    <reaction evidence="3">
        <text>di-trans,octa-cis-undecaprenyl diphosphate + H2O = di-trans,octa-cis-undecaprenyl phosphate + phosphate + H(+)</text>
        <dbReference type="Rhea" id="RHEA:28094"/>
        <dbReference type="ChEBI" id="CHEBI:15377"/>
        <dbReference type="ChEBI" id="CHEBI:15378"/>
        <dbReference type="ChEBI" id="CHEBI:43474"/>
        <dbReference type="ChEBI" id="CHEBI:58405"/>
        <dbReference type="ChEBI" id="CHEBI:60392"/>
        <dbReference type="EC" id="3.6.1.27"/>
    </reaction>
</comment>
<dbReference type="AlphaFoldDB" id="A0AA37WWS8"/>
<feature type="signal peptide" evidence="4">
    <location>
        <begin position="1"/>
        <end position="21"/>
    </location>
</feature>
<feature type="chain" id="PRO_5041201031" description="undecaprenyl-diphosphate phosphatase" evidence="4">
    <location>
        <begin position="22"/>
        <end position="429"/>
    </location>
</feature>
<dbReference type="EMBL" id="BSPO01000002">
    <property type="protein sequence ID" value="GLS82699.1"/>
    <property type="molecule type" value="Genomic_DNA"/>
</dbReference>
<reference evidence="6 7" key="1">
    <citation type="journal article" date="2014" name="Int. J. Syst. Evol. Microbiol.">
        <title>Complete genome sequence of Corynebacterium casei LMG S-19264T (=DSM 44701T), isolated from a smear-ripened cheese.</title>
        <authorList>
            <consortium name="US DOE Joint Genome Institute (JGI-PGF)"/>
            <person name="Walter F."/>
            <person name="Albersmeier A."/>
            <person name="Kalinowski J."/>
            <person name="Ruckert C."/>
        </authorList>
    </citation>
    <scope>NUCLEOTIDE SEQUENCE [LARGE SCALE GENOMIC DNA]</scope>
    <source>
        <strain evidence="6 7">NBRC 112785</strain>
    </source>
</reference>
<accession>A0AA37WWS8</accession>
<dbReference type="Pfam" id="PF01569">
    <property type="entry name" value="PAP2"/>
    <property type="match status" value="1"/>
</dbReference>
<dbReference type="PANTHER" id="PTHR14969">
    <property type="entry name" value="SPHINGOSINE-1-PHOSPHATE PHOSPHOHYDROLASE"/>
    <property type="match status" value="1"/>
</dbReference>
<dbReference type="RefSeq" id="WP_095498880.1">
    <property type="nucleotide sequence ID" value="NZ_BSPO01000002.1"/>
</dbReference>
<evidence type="ECO:0000256" key="1">
    <source>
        <dbReference type="ARBA" id="ARBA00012374"/>
    </source>
</evidence>
<dbReference type="Proteomes" id="UP001157439">
    <property type="component" value="Unassembled WGS sequence"/>
</dbReference>
<evidence type="ECO:0000256" key="2">
    <source>
        <dbReference type="ARBA" id="ARBA00032707"/>
    </source>
</evidence>
<dbReference type="Gene3D" id="1.20.144.10">
    <property type="entry name" value="Phosphatidic acid phosphatase type 2/haloperoxidase"/>
    <property type="match status" value="1"/>
</dbReference>
<dbReference type="SMART" id="SM00014">
    <property type="entry name" value="acidPPc"/>
    <property type="match status" value="1"/>
</dbReference>
<dbReference type="EC" id="3.6.1.27" evidence="1"/>
<evidence type="ECO:0000313" key="6">
    <source>
        <dbReference type="EMBL" id="GLS82699.1"/>
    </source>
</evidence>
<dbReference type="PANTHER" id="PTHR14969:SF13">
    <property type="entry name" value="AT30094P"/>
    <property type="match status" value="1"/>
</dbReference>
<dbReference type="GO" id="GO:0050380">
    <property type="term" value="F:undecaprenyl-diphosphatase activity"/>
    <property type="evidence" value="ECO:0007669"/>
    <property type="project" value="UniProtKB-EC"/>
</dbReference>
<evidence type="ECO:0000256" key="4">
    <source>
        <dbReference type="SAM" id="SignalP"/>
    </source>
</evidence>
<dbReference type="InterPro" id="IPR000326">
    <property type="entry name" value="PAP2/HPO"/>
</dbReference>
<protein>
    <recommendedName>
        <fullName evidence="1">undecaprenyl-diphosphate phosphatase</fullName>
        <ecNumber evidence="1">3.6.1.27</ecNumber>
    </recommendedName>
    <alternativeName>
        <fullName evidence="2">Undecaprenyl pyrophosphate phosphatase</fullName>
    </alternativeName>
</protein>
<evidence type="ECO:0000313" key="7">
    <source>
        <dbReference type="Proteomes" id="UP001157439"/>
    </source>
</evidence>
<dbReference type="InterPro" id="IPR036938">
    <property type="entry name" value="PAP2/HPO_sf"/>
</dbReference>
<gene>
    <name evidence="6" type="ORF">GCM10007894_06760</name>
</gene>
<keyword evidence="4" id="KW-0732">Signal</keyword>